<dbReference type="GO" id="GO:0006508">
    <property type="term" value="P:proteolysis"/>
    <property type="evidence" value="ECO:0007669"/>
    <property type="project" value="UniProtKB-KW"/>
</dbReference>
<evidence type="ECO:0000256" key="6">
    <source>
        <dbReference type="RuleBase" id="RU003435"/>
    </source>
</evidence>
<dbReference type="Proteomes" id="UP000283254">
    <property type="component" value="Unassembled WGS sequence"/>
</dbReference>
<keyword evidence="1 6" id="KW-0645">Protease</keyword>
<keyword evidence="4 6" id="KW-0862">Zinc</keyword>
<feature type="non-terminal residue" evidence="8">
    <location>
        <position position="1"/>
    </location>
</feature>
<accession>A0A422QEA6</accession>
<dbReference type="EMBL" id="JSAB01000359">
    <property type="protein sequence ID" value="RNF28308.1"/>
    <property type="molecule type" value="Genomic_DNA"/>
</dbReference>
<keyword evidence="5 6" id="KW-0482">Metalloprotease</keyword>
<dbReference type="GO" id="GO:0005829">
    <property type="term" value="C:cytosol"/>
    <property type="evidence" value="ECO:0007669"/>
    <property type="project" value="TreeGrafter"/>
</dbReference>
<dbReference type="SUPFAM" id="SSF55486">
    <property type="entry name" value="Metalloproteases ('zincins'), catalytic domain"/>
    <property type="match status" value="1"/>
</dbReference>
<comment type="cofactor">
    <cofactor evidence="6">
        <name>Zn(2+)</name>
        <dbReference type="ChEBI" id="CHEBI:29105"/>
    </cofactor>
    <text evidence="6">Binds 1 zinc ion.</text>
</comment>
<keyword evidence="2 6" id="KW-0479">Metal-binding</keyword>
<keyword evidence="3 6" id="KW-0378">Hydrolase</keyword>
<comment type="caution">
    <text evidence="8">The sequence shown here is derived from an EMBL/GenBank/DDBJ whole genome shotgun (WGS) entry which is preliminary data.</text>
</comment>
<dbReference type="Gene3D" id="1.10.1370.40">
    <property type="match status" value="1"/>
</dbReference>
<dbReference type="PANTHER" id="PTHR43660:SF1">
    <property type="entry name" value="DIPEPTIDYL CARBOXYPEPTIDASE"/>
    <property type="match status" value="1"/>
</dbReference>
<organism evidence="8 9">
    <name type="scientific">Massilia aurea</name>
    <dbReference type="NCBI Taxonomy" id="373040"/>
    <lineage>
        <taxon>Bacteria</taxon>
        <taxon>Pseudomonadati</taxon>
        <taxon>Pseudomonadota</taxon>
        <taxon>Betaproteobacteria</taxon>
        <taxon>Burkholderiales</taxon>
        <taxon>Oxalobacteraceae</taxon>
        <taxon>Telluria group</taxon>
        <taxon>Massilia</taxon>
    </lineage>
</organism>
<evidence type="ECO:0000259" key="7">
    <source>
        <dbReference type="Pfam" id="PF01432"/>
    </source>
</evidence>
<keyword evidence="9" id="KW-1185">Reference proteome</keyword>
<keyword evidence="8" id="KW-0121">Carboxypeptidase</keyword>
<dbReference type="GO" id="GO:0046872">
    <property type="term" value="F:metal ion binding"/>
    <property type="evidence" value="ECO:0007669"/>
    <property type="project" value="UniProtKB-UniRule"/>
</dbReference>
<sequence>LRAERAVLLGYPNFAAYSQELETARNPAAVNKLLGDLAAPAVNNARKEAAEIQKVIDKEGGKYQVAAWDWPMYQDKVRAATFNFDESQLRPYFELNRVLVDGVFFAATKEFGITFKQRKDLPVYNPDVTVYDIFDVDGKPLAIFIFDPYARGNKQGGAWMNEYVSQSHLLGHKPVIGNHLNIPKPAAGEPTLLTYDEVVTTFHEFGHAL</sequence>
<feature type="non-terminal residue" evidence="8">
    <location>
        <position position="209"/>
    </location>
</feature>
<comment type="similarity">
    <text evidence="6">Belongs to the peptidase M3 family.</text>
</comment>
<dbReference type="GO" id="GO:0004180">
    <property type="term" value="F:carboxypeptidase activity"/>
    <property type="evidence" value="ECO:0007669"/>
    <property type="project" value="UniProtKB-KW"/>
</dbReference>
<reference evidence="8" key="1">
    <citation type="submission" date="2014-10" db="EMBL/GenBank/DDBJ databases">
        <title>Massilia sp. genome.</title>
        <authorList>
            <person name="Xu B."/>
            <person name="Dai L."/>
            <person name="Huang Z."/>
        </authorList>
    </citation>
    <scope>NUCLEOTIDE SEQUENCE [LARGE SCALE GENOMIC DNA]</scope>
    <source>
        <strain evidence="8">CFS-1</strain>
    </source>
</reference>
<gene>
    <name evidence="8" type="ORF">NM04_23900</name>
</gene>
<name>A0A422QEA6_9BURK</name>
<evidence type="ECO:0000256" key="3">
    <source>
        <dbReference type="ARBA" id="ARBA00022801"/>
    </source>
</evidence>
<evidence type="ECO:0000313" key="8">
    <source>
        <dbReference type="EMBL" id="RNF28308.1"/>
    </source>
</evidence>
<feature type="domain" description="Peptidase M3A/M3B catalytic" evidence="7">
    <location>
        <begin position="1"/>
        <end position="209"/>
    </location>
</feature>
<evidence type="ECO:0000256" key="1">
    <source>
        <dbReference type="ARBA" id="ARBA00022670"/>
    </source>
</evidence>
<evidence type="ECO:0000256" key="4">
    <source>
        <dbReference type="ARBA" id="ARBA00022833"/>
    </source>
</evidence>
<evidence type="ECO:0000313" key="9">
    <source>
        <dbReference type="Proteomes" id="UP000283254"/>
    </source>
</evidence>
<proteinExistence type="inferred from homology"/>
<dbReference type="OrthoDB" id="9773538at2"/>
<evidence type="ECO:0000256" key="5">
    <source>
        <dbReference type="ARBA" id="ARBA00023049"/>
    </source>
</evidence>
<dbReference type="GO" id="GO:0004222">
    <property type="term" value="F:metalloendopeptidase activity"/>
    <property type="evidence" value="ECO:0007669"/>
    <property type="project" value="InterPro"/>
</dbReference>
<dbReference type="InterPro" id="IPR045090">
    <property type="entry name" value="Pept_M3A_M3B"/>
</dbReference>
<dbReference type="Pfam" id="PF01432">
    <property type="entry name" value="Peptidase_M3"/>
    <property type="match status" value="1"/>
</dbReference>
<evidence type="ECO:0000256" key="2">
    <source>
        <dbReference type="ARBA" id="ARBA00022723"/>
    </source>
</evidence>
<dbReference type="RefSeq" id="WP_148044138.1">
    <property type="nucleotide sequence ID" value="NZ_JSAB01000359.1"/>
</dbReference>
<dbReference type="PANTHER" id="PTHR43660">
    <property type="entry name" value="DIPEPTIDYL CARBOXYPEPTIDASE"/>
    <property type="match status" value="1"/>
</dbReference>
<protein>
    <submittedName>
        <fullName evidence="8">Dipeptidyl carboxypeptidase II</fullName>
    </submittedName>
</protein>
<dbReference type="AlphaFoldDB" id="A0A422QEA6"/>
<dbReference type="InterPro" id="IPR001567">
    <property type="entry name" value="Pept_M3A_M3B_dom"/>
</dbReference>